<evidence type="ECO:0000256" key="2">
    <source>
        <dbReference type="ARBA" id="ARBA00022707"/>
    </source>
</evidence>
<dbReference type="InParanoid" id="A0A667Y3M0"/>
<comment type="similarity">
    <text evidence="10">Belongs to the MICOS complex subunit Mic19 family. Metazoan Mic25 subfamily.</text>
</comment>
<dbReference type="InterPro" id="IPR007964">
    <property type="entry name" value="MIC19/MIC25"/>
</dbReference>
<keyword evidence="5" id="KW-0496">Mitochondrion</keyword>
<evidence type="ECO:0000256" key="4">
    <source>
        <dbReference type="ARBA" id="ARBA00023054"/>
    </source>
</evidence>
<evidence type="ECO:0000313" key="13">
    <source>
        <dbReference type="Ensembl" id="ENSMMDP00005016066.1"/>
    </source>
</evidence>
<dbReference type="PANTHER" id="PTHR47609">
    <property type="entry name" value="MICOS COMPLEX SUBUNIT MIC25"/>
    <property type="match status" value="1"/>
</dbReference>
<evidence type="ECO:0000256" key="7">
    <source>
        <dbReference type="ARBA" id="ARBA00023157"/>
    </source>
</evidence>
<comment type="function">
    <text evidence="1">Component of the MICOS complex, a large protein complex of the mitochondrial inner membrane that plays crucial roles in the maintenance of crista junctions, inner membrane architecture, and formation of contact sites to the outer membrane.</text>
</comment>
<evidence type="ECO:0000256" key="8">
    <source>
        <dbReference type="ARBA" id="ARBA00023288"/>
    </source>
</evidence>
<keyword evidence="8" id="KW-0449">Lipoprotein</keyword>
<reference evidence="13" key="3">
    <citation type="submission" date="2025-09" db="UniProtKB">
        <authorList>
            <consortium name="Ensembl"/>
        </authorList>
    </citation>
    <scope>IDENTIFICATION</scope>
</reference>
<proteinExistence type="inferred from homology"/>
<evidence type="ECO:0000256" key="6">
    <source>
        <dbReference type="ARBA" id="ARBA00023136"/>
    </source>
</evidence>
<keyword evidence="3" id="KW-0999">Mitochondrion inner membrane</keyword>
<evidence type="ECO:0000256" key="1">
    <source>
        <dbReference type="ARBA" id="ARBA00002689"/>
    </source>
</evidence>
<evidence type="ECO:0000256" key="11">
    <source>
        <dbReference type="SAM" id="Coils"/>
    </source>
</evidence>
<evidence type="ECO:0000256" key="5">
    <source>
        <dbReference type="ARBA" id="ARBA00023128"/>
    </source>
</evidence>
<evidence type="ECO:0000256" key="10">
    <source>
        <dbReference type="ARBA" id="ARBA00034480"/>
    </source>
</evidence>
<dbReference type="Pfam" id="PF06747">
    <property type="entry name" value="CHCH"/>
    <property type="match status" value="1"/>
</dbReference>
<dbReference type="Pfam" id="PF05300">
    <property type="entry name" value="MIC19_MIC25"/>
    <property type="match status" value="1"/>
</dbReference>
<keyword evidence="14" id="KW-1185">Reference proteome</keyword>
<keyword evidence="7" id="KW-1015">Disulfide bond</keyword>
<reference evidence="13" key="1">
    <citation type="submission" date="2019-06" db="EMBL/GenBank/DDBJ databases">
        <authorList>
            <consortium name="Wellcome Sanger Institute Data Sharing"/>
        </authorList>
    </citation>
    <scope>NUCLEOTIDE SEQUENCE [LARGE SCALE GENOMIC DNA]</scope>
</reference>
<dbReference type="GeneTree" id="ENSGT00390000000903"/>
<keyword evidence="6" id="KW-0472">Membrane</keyword>
<reference evidence="13" key="2">
    <citation type="submission" date="2025-08" db="UniProtKB">
        <authorList>
            <consortium name="Ensembl"/>
        </authorList>
    </citation>
    <scope>IDENTIFICATION</scope>
</reference>
<name>A0A667Y3M0_9TELE</name>
<dbReference type="PROSITE" id="PS51808">
    <property type="entry name" value="CHCH"/>
    <property type="match status" value="1"/>
</dbReference>
<keyword evidence="4 11" id="KW-0175">Coiled coil</keyword>
<dbReference type="InterPro" id="IPR010625">
    <property type="entry name" value="CHCH"/>
</dbReference>
<evidence type="ECO:0000256" key="3">
    <source>
        <dbReference type="ARBA" id="ARBA00022792"/>
    </source>
</evidence>
<sequence length="226" mass="25120">MGANGSTTRKVSFGLDEEEKVTIIQGVKVGTGILGEMQGQSLNAMTYVISPKPTGPSAAEIQEELRKKFEREQALVQEHLARLAQKEREAAAATQGLDELNPAVLIEKGKTHEELEKAKILARQLERKEKELASISAFYREQLETLEKRLAVQHQPSAVLVSHRPSSLSPLFPSRPRCTASVCTELQAQVLQCYRENPQQTLLCSGLAKEYMTCIQQAKKKTLLNH</sequence>
<evidence type="ECO:0000256" key="9">
    <source>
        <dbReference type="ARBA" id="ARBA00034476"/>
    </source>
</evidence>
<feature type="domain" description="CHCH" evidence="12">
    <location>
        <begin position="183"/>
        <end position="217"/>
    </location>
</feature>
<dbReference type="InterPro" id="IPR042860">
    <property type="entry name" value="MIC25"/>
</dbReference>
<dbReference type="GO" id="GO:0061617">
    <property type="term" value="C:MICOS complex"/>
    <property type="evidence" value="ECO:0007669"/>
    <property type="project" value="InterPro"/>
</dbReference>
<keyword evidence="2" id="KW-0519">Myristate</keyword>
<dbReference type="Ensembl" id="ENSMMDT00005016491.1">
    <property type="protein sequence ID" value="ENSMMDP00005016066.1"/>
    <property type="gene ID" value="ENSMMDG00005008147.1"/>
</dbReference>
<organism evidence="13 14">
    <name type="scientific">Myripristis murdjan</name>
    <name type="common">pinecone soldierfish</name>
    <dbReference type="NCBI Taxonomy" id="586833"/>
    <lineage>
        <taxon>Eukaryota</taxon>
        <taxon>Metazoa</taxon>
        <taxon>Chordata</taxon>
        <taxon>Craniata</taxon>
        <taxon>Vertebrata</taxon>
        <taxon>Euteleostomi</taxon>
        <taxon>Actinopterygii</taxon>
        <taxon>Neopterygii</taxon>
        <taxon>Teleostei</taxon>
        <taxon>Neoteleostei</taxon>
        <taxon>Acanthomorphata</taxon>
        <taxon>Holocentriformes</taxon>
        <taxon>Holocentridae</taxon>
        <taxon>Myripristis</taxon>
    </lineage>
</organism>
<comment type="subcellular location">
    <subcellularLocation>
        <location evidence="9">Mitochondrion inner membrane</location>
        <topology evidence="9">Lipid-anchor</topology>
    </subcellularLocation>
</comment>
<protein>
    <submittedName>
        <fullName evidence="13">Coiled-coil-helix-coiled-coil-helix domain containing 6b</fullName>
    </submittedName>
</protein>
<evidence type="ECO:0000313" key="14">
    <source>
        <dbReference type="Proteomes" id="UP000472263"/>
    </source>
</evidence>
<dbReference type="PANTHER" id="PTHR47609:SF1">
    <property type="entry name" value="MICOS COMPLEX SUBUNIT MIC25"/>
    <property type="match status" value="1"/>
</dbReference>
<feature type="coiled-coil region" evidence="11">
    <location>
        <begin position="62"/>
        <end position="135"/>
    </location>
</feature>
<accession>A0A667Y3M0</accession>
<dbReference type="AlphaFoldDB" id="A0A667Y3M0"/>
<dbReference type="Proteomes" id="UP000472263">
    <property type="component" value="Chromosome 5"/>
</dbReference>
<evidence type="ECO:0000259" key="12">
    <source>
        <dbReference type="Pfam" id="PF06747"/>
    </source>
</evidence>